<comment type="caution">
    <text evidence="1">The sequence shown here is derived from an EMBL/GenBank/DDBJ whole genome shotgun (WGS) entry which is preliminary data.</text>
</comment>
<gene>
    <name evidence="1" type="ORF">GCM10007384_00880</name>
</gene>
<evidence type="ECO:0000313" key="2">
    <source>
        <dbReference type="Proteomes" id="UP000601108"/>
    </source>
</evidence>
<keyword evidence="2" id="KW-1185">Reference proteome</keyword>
<accession>A0A918N1E3</accession>
<evidence type="ECO:0000313" key="1">
    <source>
        <dbReference type="EMBL" id="GGX02961.1"/>
    </source>
</evidence>
<organism evidence="1 2">
    <name type="scientific">Aquimarina muelleri</name>
    <dbReference type="NCBI Taxonomy" id="279356"/>
    <lineage>
        <taxon>Bacteria</taxon>
        <taxon>Pseudomonadati</taxon>
        <taxon>Bacteroidota</taxon>
        <taxon>Flavobacteriia</taxon>
        <taxon>Flavobacteriales</taxon>
        <taxon>Flavobacteriaceae</taxon>
        <taxon>Aquimarina</taxon>
    </lineage>
</organism>
<dbReference type="AlphaFoldDB" id="A0A918N1E3"/>
<name>A0A918N1E3_9FLAO</name>
<protein>
    <submittedName>
        <fullName evidence="1">Uncharacterized protein</fullName>
    </submittedName>
</protein>
<dbReference type="Proteomes" id="UP000601108">
    <property type="component" value="Unassembled WGS sequence"/>
</dbReference>
<sequence>MNIKDEILVIHKVFESISNKVVSETDDRVSKTFKISDLPNHKDFTIDVNAHANSRNIFTELDKIKCDCLYWFDLKTVEQAKELNNLLNKYRETNIKGTESYRSVPATNKNDNSNVLYVGVRRGGYTKKWNLTNITGRINQHLGYYHNGNTQGLQLIHFAKDCDFDITINVIKIENPNSIYLNIIEKIVAQKLKPLCGRH</sequence>
<dbReference type="EMBL" id="BMWS01000001">
    <property type="protein sequence ID" value="GGX02961.1"/>
    <property type="molecule type" value="Genomic_DNA"/>
</dbReference>
<proteinExistence type="predicted"/>
<dbReference type="RefSeq" id="WP_027411050.1">
    <property type="nucleotide sequence ID" value="NZ_BMWS01000001.1"/>
</dbReference>
<reference evidence="1 2" key="1">
    <citation type="journal article" date="2014" name="Int. J. Syst. Evol. Microbiol.">
        <title>Complete genome sequence of Corynebacterium casei LMG S-19264T (=DSM 44701T), isolated from a smear-ripened cheese.</title>
        <authorList>
            <consortium name="US DOE Joint Genome Institute (JGI-PGF)"/>
            <person name="Walter F."/>
            <person name="Albersmeier A."/>
            <person name="Kalinowski J."/>
            <person name="Ruckert C."/>
        </authorList>
    </citation>
    <scope>NUCLEOTIDE SEQUENCE [LARGE SCALE GENOMIC DNA]</scope>
    <source>
        <strain evidence="1 2">KCTC 12285</strain>
    </source>
</reference>